<gene>
    <name evidence="3" type="ORF">D6T64_12045</name>
</gene>
<keyword evidence="3" id="KW-0255">Endonuclease</keyword>
<dbReference type="Pfam" id="PF01844">
    <property type="entry name" value="HNH"/>
    <property type="match status" value="1"/>
</dbReference>
<reference evidence="3 4" key="1">
    <citation type="submission" date="2018-09" db="EMBL/GenBank/DDBJ databases">
        <title>Novel species of Cryobacterium.</title>
        <authorList>
            <person name="Liu Q."/>
            <person name="Xin Y.-H."/>
        </authorList>
    </citation>
    <scope>NUCLEOTIDE SEQUENCE [LARGE SCALE GENOMIC DNA]</scope>
    <source>
        <strain evidence="3 4">Hh39</strain>
    </source>
</reference>
<protein>
    <submittedName>
        <fullName evidence="3">HNH endonuclease</fullName>
    </submittedName>
</protein>
<feature type="region of interest" description="Disordered" evidence="1">
    <location>
        <begin position="46"/>
        <end position="94"/>
    </location>
</feature>
<evidence type="ECO:0000259" key="2">
    <source>
        <dbReference type="Pfam" id="PF01844"/>
    </source>
</evidence>
<proteinExistence type="predicted"/>
<keyword evidence="4" id="KW-1185">Reference proteome</keyword>
<dbReference type="GO" id="GO:0004519">
    <property type="term" value="F:endonuclease activity"/>
    <property type="evidence" value="ECO:0007669"/>
    <property type="project" value="UniProtKB-KW"/>
</dbReference>
<keyword evidence="3" id="KW-0378">Hydrolase</keyword>
<feature type="domain" description="HNH" evidence="2">
    <location>
        <begin position="26"/>
        <end position="79"/>
    </location>
</feature>
<dbReference type="InterPro" id="IPR002711">
    <property type="entry name" value="HNH"/>
</dbReference>
<dbReference type="GO" id="GO:0003676">
    <property type="term" value="F:nucleic acid binding"/>
    <property type="evidence" value="ECO:0007669"/>
    <property type="project" value="InterPro"/>
</dbReference>
<dbReference type="AlphaFoldDB" id="A0A3A5MQ06"/>
<dbReference type="GO" id="GO:0008270">
    <property type="term" value="F:zinc ion binding"/>
    <property type="evidence" value="ECO:0007669"/>
    <property type="project" value="InterPro"/>
</dbReference>
<name>A0A3A5MQ06_9MICO</name>
<dbReference type="Proteomes" id="UP000272015">
    <property type="component" value="Unassembled WGS sequence"/>
</dbReference>
<accession>A0A3A5MQ06</accession>
<comment type="caution">
    <text evidence="3">The sequence shown here is derived from an EMBL/GenBank/DDBJ whole genome shotgun (WGS) entry which is preliminary data.</text>
</comment>
<dbReference type="OrthoDB" id="2084290at2"/>
<organism evidence="3 4">
    <name type="scientific">Cryobacterium melibiosiphilum</name>
    <dbReference type="NCBI Taxonomy" id="995039"/>
    <lineage>
        <taxon>Bacteria</taxon>
        <taxon>Bacillati</taxon>
        <taxon>Actinomycetota</taxon>
        <taxon>Actinomycetes</taxon>
        <taxon>Micrococcales</taxon>
        <taxon>Microbacteriaceae</taxon>
        <taxon>Cryobacterium</taxon>
    </lineage>
</organism>
<dbReference type="EMBL" id="QZVS01000085">
    <property type="protein sequence ID" value="RJT88156.1"/>
    <property type="molecule type" value="Genomic_DNA"/>
</dbReference>
<evidence type="ECO:0000313" key="4">
    <source>
        <dbReference type="Proteomes" id="UP000272015"/>
    </source>
</evidence>
<keyword evidence="3" id="KW-0540">Nuclease</keyword>
<evidence type="ECO:0000256" key="1">
    <source>
        <dbReference type="SAM" id="MobiDB-lite"/>
    </source>
</evidence>
<sequence length="94" mass="10936">MRELKRVYREECENEVQADGSIGARCWLCGQPVNYDEHGREDSFELDHYYPASTHPEHYEDPSNFKPSHSSCNRERGNKAPRPGLGVLSRNWLE</sequence>
<evidence type="ECO:0000313" key="3">
    <source>
        <dbReference type="EMBL" id="RJT88156.1"/>
    </source>
</evidence>
<dbReference type="Gene3D" id="1.10.30.50">
    <property type="match status" value="1"/>
</dbReference>